<dbReference type="InterPro" id="IPR006626">
    <property type="entry name" value="PbH1"/>
</dbReference>
<dbReference type="Pfam" id="PF00295">
    <property type="entry name" value="Glyco_hydro_28"/>
    <property type="match status" value="1"/>
</dbReference>
<dbReference type="InterPro" id="IPR000743">
    <property type="entry name" value="Glyco_hydro_28"/>
</dbReference>
<dbReference type="SUPFAM" id="SSF51126">
    <property type="entry name" value="Pectin lyase-like"/>
    <property type="match status" value="1"/>
</dbReference>
<dbReference type="Proteomes" id="UP000269412">
    <property type="component" value="Unassembled WGS sequence"/>
</dbReference>
<dbReference type="PANTHER" id="PTHR31339">
    <property type="entry name" value="PECTIN LYASE-RELATED"/>
    <property type="match status" value="1"/>
</dbReference>
<dbReference type="OrthoDB" id="9795222at2"/>
<evidence type="ECO:0000256" key="3">
    <source>
        <dbReference type="ARBA" id="ARBA00023295"/>
    </source>
</evidence>
<dbReference type="GO" id="GO:0016829">
    <property type="term" value="F:lyase activity"/>
    <property type="evidence" value="ECO:0007669"/>
    <property type="project" value="UniProtKB-KW"/>
</dbReference>
<keyword evidence="7" id="KW-1185">Reference proteome</keyword>
<dbReference type="Pfam" id="PF12708">
    <property type="entry name" value="Pect-lyase_RHGA_epim"/>
    <property type="match status" value="1"/>
</dbReference>
<feature type="domain" description="Rhamnogalacturonase A/B/Epimerase-like pectate lyase" evidence="5">
    <location>
        <begin position="24"/>
        <end position="77"/>
    </location>
</feature>
<dbReference type="AlphaFoldDB" id="A0A495EC07"/>
<evidence type="ECO:0000313" key="7">
    <source>
        <dbReference type="Proteomes" id="UP000269412"/>
    </source>
</evidence>
<evidence type="ECO:0000256" key="4">
    <source>
        <dbReference type="RuleBase" id="RU361169"/>
    </source>
</evidence>
<dbReference type="InterPro" id="IPR024535">
    <property type="entry name" value="RHGA/B-epi-like_pectate_lyase"/>
</dbReference>
<comment type="similarity">
    <text evidence="1 4">Belongs to the glycosyl hydrolase 28 family.</text>
</comment>
<protein>
    <submittedName>
        <fullName evidence="6">Pectate lyase-like protein</fullName>
    </submittedName>
</protein>
<keyword evidence="6" id="KW-0456">Lyase</keyword>
<reference evidence="6 7" key="1">
    <citation type="submission" date="2018-10" db="EMBL/GenBank/DDBJ databases">
        <title>Genomic Encyclopedia of Archaeal and Bacterial Type Strains, Phase II (KMG-II): from individual species to whole genera.</title>
        <authorList>
            <person name="Goeker M."/>
        </authorList>
    </citation>
    <scope>NUCLEOTIDE SEQUENCE [LARGE SCALE GENOMIC DNA]</scope>
    <source>
        <strain evidence="6 7">DSM 25230</strain>
    </source>
</reference>
<dbReference type="InterPro" id="IPR011050">
    <property type="entry name" value="Pectin_lyase_fold/virulence"/>
</dbReference>
<evidence type="ECO:0000256" key="2">
    <source>
        <dbReference type="ARBA" id="ARBA00022801"/>
    </source>
</evidence>
<comment type="caution">
    <text evidence="6">The sequence shown here is derived from an EMBL/GenBank/DDBJ whole genome shotgun (WGS) entry which is preliminary data.</text>
</comment>
<keyword evidence="3 4" id="KW-0326">Glycosidase</keyword>
<dbReference type="PROSITE" id="PS51257">
    <property type="entry name" value="PROKAR_LIPOPROTEIN"/>
    <property type="match status" value="1"/>
</dbReference>
<dbReference type="Gene3D" id="2.160.20.10">
    <property type="entry name" value="Single-stranded right-handed beta-helix, Pectin lyase-like"/>
    <property type="match status" value="1"/>
</dbReference>
<dbReference type="GO" id="GO:0005975">
    <property type="term" value="P:carbohydrate metabolic process"/>
    <property type="evidence" value="ECO:0007669"/>
    <property type="project" value="InterPro"/>
</dbReference>
<evidence type="ECO:0000256" key="1">
    <source>
        <dbReference type="ARBA" id="ARBA00008834"/>
    </source>
</evidence>
<dbReference type="PANTHER" id="PTHR31339:SF9">
    <property type="entry name" value="PLASMIN AND FIBRONECTIN-BINDING PROTEIN A"/>
    <property type="match status" value="1"/>
</dbReference>
<dbReference type="RefSeq" id="WP_121063496.1">
    <property type="nucleotide sequence ID" value="NZ_RBIQ01000007.1"/>
</dbReference>
<accession>A0A495EC07</accession>
<sequence>MKKTTILLFTLLISISCSKKNSWNINEFGAKADGKTVNTEAIQKAIDACSEEGGGIVTIEGGTYISGTILLKDNVNLHVSENAILLASVNPNDFYSIDPFIDATGQYRGQCFIGAADVENISITGKGTIDGQGKMFTPNNAKKTLKKLGLKEKKEDVTSLIAKDNQYVSKNIRYSNRPFLVRLVRVTNSKLKDITLRQPAAWTLHFFQCNTFEVDGIKIFSKANKNNDGIDIDSSTDGIIKNSLINSDDDAICFKSTSLLPSKDIVVKDCRISSGWGAIKFGTESQGNFENITVKDCHIFDTRGGGIKILSADGANASNILIDNIDMVNVEMPIFIRLCERRLTYRGAEQQPVGSINNVKISNINAVSRKIEDLRMFPTVGFYFSGTPNHKLGTITLENIDITLPGGGTEEHAKVIVPENEKEYPEFTKLGITPAYGMYARHISNLITKNISFKTTSDDARKEVITINVDNL</sequence>
<proteinExistence type="inferred from homology"/>
<gene>
    <name evidence="6" type="ORF">CLV91_0431</name>
</gene>
<evidence type="ECO:0000259" key="5">
    <source>
        <dbReference type="Pfam" id="PF12708"/>
    </source>
</evidence>
<dbReference type="EMBL" id="RBIQ01000007">
    <property type="protein sequence ID" value="RKR14356.1"/>
    <property type="molecule type" value="Genomic_DNA"/>
</dbReference>
<keyword evidence="2 4" id="KW-0378">Hydrolase</keyword>
<dbReference type="SMART" id="SM00710">
    <property type="entry name" value="PbH1"/>
    <property type="match status" value="4"/>
</dbReference>
<evidence type="ECO:0000313" key="6">
    <source>
        <dbReference type="EMBL" id="RKR14356.1"/>
    </source>
</evidence>
<dbReference type="InterPro" id="IPR012334">
    <property type="entry name" value="Pectin_lyas_fold"/>
</dbReference>
<dbReference type="GO" id="GO:0004650">
    <property type="term" value="F:polygalacturonase activity"/>
    <property type="evidence" value="ECO:0007669"/>
    <property type="project" value="InterPro"/>
</dbReference>
<organism evidence="6 7">
    <name type="scientific">Maribacter vaceletii</name>
    <dbReference type="NCBI Taxonomy" id="1206816"/>
    <lineage>
        <taxon>Bacteria</taxon>
        <taxon>Pseudomonadati</taxon>
        <taxon>Bacteroidota</taxon>
        <taxon>Flavobacteriia</taxon>
        <taxon>Flavobacteriales</taxon>
        <taxon>Flavobacteriaceae</taxon>
        <taxon>Maribacter</taxon>
    </lineage>
</organism>
<dbReference type="InterPro" id="IPR051801">
    <property type="entry name" value="GH28_Enzymes"/>
</dbReference>
<name>A0A495EC07_9FLAO</name>